<dbReference type="EMBL" id="JAUEPT010000040">
    <property type="protein sequence ID" value="KAK0438960.1"/>
    <property type="molecule type" value="Genomic_DNA"/>
</dbReference>
<protein>
    <recommendedName>
        <fullName evidence="3">F-box domain-containing protein</fullName>
    </recommendedName>
</protein>
<evidence type="ECO:0000313" key="2">
    <source>
        <dbReference type="Proteomes" id="UP001175226"/>
    </source>
</evidence>
<comment type="caution">
    <text evidence="1">The sequence shown here is derived from an EMBL/GenBank/DDBJ whole genome shotgun (WGS) entry which is preliminary data.</text>
</comment>
<accession>A0AA39JBJ1</accession>
<dbReference type="Proteomes" id="UP001175226">
    <property type="component" value="Unassembled WGS sequence"/>
</dbReference>
<dbReference type="AlphaFoldDB" id="A0AA39JBJ1"/>
<evidence type="ECO:0000313" key="1">
    <source>
        <dbReference type="EMBL" id="KAK0438960.1"/>
    </source>
</evidence>
<sequence length="547" mass="61742">MISPTRTDKSQFHPYFSLFIPESLQPKRSSRTEELLLSNKPPLEFERQDFLEIAARGPQTLDEFDEKIAAARQLLDFLVSERDQAVSNISDAKSLLHPVRRLPDDVLRAVFRACTKSADLAFDWLVIFSEPKIDIESIQPNQSPWTVSCVCRQWRTVAIHTGEFWSFIELDLDQRYRNKELAKNRVFRLGLSLFRANGHDLFIRLHGKKIVPDVSPILQVLLPTAPYWKRLSVSLPLSSFRHFSVCKGYLNRLDTLYIGSIESEIDAFHTDAFQLAPSLKVLGTYKDRPFMAHFSVPSSGITTFRSQGPNMHTYESLKRLPRVQRLTSLCCQSGLVDEAAEPISLHSVTFLHLLGLSSGPLSIANMYSHLILPSLRQLEITVFGSEPPDEISFPVVTNPESCPIKTLCIHLHRLSQEACTQLGDELIKFLRRTPKLNGLHIMADPETRLPDQWLHSLVYIPGQDAIAPCLSLLSIPRGRITAGGLDCLVNVIESRRRKDVDSSDGKHCALLKGVILGPEPVEFDDEELSARWMALCAGGLIVTYRKK</sequence>
<evidence type="ECO:0008006" key="3">
    <source>
        <dbReference type="Google" id="ProtNLM"/>
    </source>
</evidence>
<reference evidence="1" key="1">
    <citation type="submission" date="2023-06" db="EMBL/GenBank/DDBJ databases">
        <authorList>
            <consortium name="Lawrence Berkeley National Laboratory"/>
            <person name="Ahrendt S."/>
            <person name="Sahu N."/>
            <person name="Indic B."/>
            <person name="Wong-Bajracharya J."/>
            <person name="Merenyi Z."/>
            <person name="Ke H.-M."/>
            <person name="Monk M."/>
            <person name="Kocsube S."/>
            <person name="Drula E."/>
            <person name="Lipzen A."/>
            <person name="Balint B."/>
            <person name="Henrissat B."/>
            <person name="Andreopoulos B."/>
            <person name="Martin F.M."/>
            <person name="Harder C.B."/>
            <person name="Rigling D."/>
            <person name="Ford K.L."/>
            <person name="Foster G.D."/>
            <person name="Pangilinan J."/>
            <person name="Papanicolaou A."/>
            <person name="Barry K."/>
            <person name="LaButti K."/>
            <person name="Viragh M."/>
            <person name="Koriabine M."/>
            <person name="Yan M."/>
            <person name="Riley R."/>
            <person name="Champramary S."/>
            <person name="Plett K.L."/>
            <person name="Tsai I.J."/>
            <person name="Slot J."/>
            <person name="Sipos G."/>
            <person name="Plett J."/>
            <person name="Nagy L.G."/>
            <person name="Grigoriev I.V."/>
        </authorList>
    </citation>
    <scope>NUCLEOTIDE SEQUENCE</scope>
    <source>
        <strain evidence="1">FPL87.14</strain>
    </source>
</reference>
<keyword evidence="2" id="KW-1185">Reference proteome</keyword>
<proteinExistence type="predicted"/>
<name>A0AA39JBJ1_9AGAR</name>
<gene>
    <name evidence="1" type="ORF">EV421DRAFT_928847</name>
</gene>
<organism evidence="1 2">
    <name type="scientific">Armillaria borealis</name>
    <dbReference type="NCBI Taxonomy" id="47425"/>
    <lineage>
        <taxon>Eukaryota</taxon>
        <taxon>Fungi</taxon>
        <taxon>Dikarya</taxon>
        <taxon>Basidiomycota</taxon>
        <taxon>Agaricomycotina</taxon>
        <taxon>Agaricomycetes</taxon>
        <taxon>Agaricomycetidae</taxon>
        <taxon>Agaricales</taxon>
        <taxon>Marasmiineae</taxon>
        <taxon>Physalacriaceae</taxon>
        <taxon>Armillaria</taxon>
    </lineage>
</organism>